<dbReference type="EMBL" id="CP095061">
    <property type="protein sequence ID" value="UOQ65447.1"/>
    <property type="molecule type" value="Genomic_DNA"/>
</dbReference>
<sequence>MRNSSPRFTSFTLPYNLTLDQPYRHSFSAFEPDGDSLVYRAVQPATGSLVTPSCGTPIPYVFYQAGQFQDPTTGQMISYPAGQFSTAFPVLSFQAVNGVAVPQYNLNATNGELLTTPVAQVGDYSVPVQIDEYRQLNGTWTLIGQVTRDIPYGVRNPSTNRNPTISSLQVTGAAAIQPVDQPVLVRPGQSVSLTLNATDPMQARPCS</sequence>
<dbReference type="Proteomes" id="UP000830401">
    <property type="component" value="Chromosome"/>
</dbReference>
<name>A0ABY4G3M5_9BACT</name>
<evidence type="ECO:0000313" key="2">
    <source>
        <dbReference type="Proteomes" id="UP000830401"/>
    </source>
</evidence>
<dbReference type="RefSeq" id="WP_245119454.1">
    <property type="nucleotide sequence ID" value="NZ_CP095061.1"/>
</dbReference>
<evidence type="ECO:0000313" key="1">
    <source>
        <dbReference type="EMBL" id="UOQ65447.1"/>
    </source>
</evidence>
<reference evidence="1" key="1">
    <citation type="submission" date="2022-04" db="EMBL/GenBank/DDBJ databases">
        <title>Hymenobacter sp. isolated from the air.</title>
        <authorList>
            <person name="Won M."/>
            <person name="Lee C.-M."/>
            <person name="Woen H.-Y."/>
            <person name="Kwon S.-W."/>
        </authorList>
    </citation>
    <scope>NUCLEOTIDE SEQUENCE</scope>
    <source>
        <strain evidence="1">5420S-77</strain>
    </source>
</reference>
<protein>
    <submittedName>
        <fullName evidence="1">Uncharacterized protein</fullName>
    </submittedName>
</protein>
<accession>A0ABY4G3M5</accession>
<keyword evidence="2" id="KW-1185">Reference proteome</keyword>
<proteinExistence type="predicted"/>
<organism evidence="1 2">
    <name type="scientific">Hymenobacter volaticus</name>
    <dbReference type="NCBI Taxonomy" id="2932254"/>
    <lineage>
        <taxon>Bacteria</taxon>
        <taxon>Pseudomonadati</taxon>
        <taxon>Bacteroidota</taxon>
        <taxon>Cytophagia</taxon>
        <taxon>Cytophagales</taxon>
        <taxon>Hymenobacteraceae</taxon>
        <taxon>Hymenobacter</taxon>
    </lineage>
</organism>
<gene>
    <name evidence="1" type="ORF">MUN86_18125</name>
</gene>